<comment type="caution">
    <text evidence="2">The sequence shown here is derived from an EMBL/GenBank/DDBJ whole genome shotgun (WGS) entry which is preliminary data.</text>
</comment>
<name>A0ABQ2DZR0_9BACI</name>
<protein>
    <submittedName>
        <fullName evidence="2">Uncharacterized protein</fullName>
    </submittedName>
</protein>
<feature type="transmembrane region" description="Helical" evidence="1">
    <location>
        <begin position="6"/>
        <end position="26"/>
    </location>
</feature>
<dbReference type="EMBL" id="BMPN01000021">
    <property type="protein sequence ID" value="GGJ77825.1"/>
    <property type="molecule type" value="Genomic_DNA"/>
</dbReference>
<keyword evidence="1" id="KW-1133">Transmembrane helix</keyword>
<feature type="transmembrane region" description="Helical" evidence="1">
    <location>
        <begin position="38"/>
        <end position="54"/>
    </location>
</feature>
<evidence type="ECO:0000256" key="1">
    <source>
        <dbReference type="SAM" id="Phobius"/>
    </source>
</evidence>
<evidence type="ECO:0000313" key="2">
    <source>
        <dbReference type="EMBL" id="GGJ77825.1"/>
    </source>
</evidence>
<keyword evidence="1" id="KW-0812">Transmembrane</keyword>
<sequence>MYDNITMFIFTLLIVFIINFFGQRLIVNNRKVFELKTISVLIVQSVIITIILYFI</sequence>
<gene>
    <name evidence="2" type="ORF">GCM10007111_44200</name>
</gene>
<evidence type="ECO:0000313" key="3">
    <source>
        <dbReference type="Proteomes" id="UP000634435"/>
    </source>
</evidence>
<keyword evidence="3" id="KW-1185">Reference proteome</keyword>
<dbReference type="Proteomes" id="UP000634435">
    <property type="component" value="Unassembled WGS sequence"/>
</dbReference>
<reference evidence="3" key="1">
    <citation type="journal article" date="2019" name="Int. J. Syst. Evol. Microbiol.">
        <title>The Global Catalogue of Microorganisms (GCM) 10K type strain sequencing project: providing services to taxonomists for standard genome sequencing and annotation.</title>
        <authorList>
            <consortium name="The Broad Institute Genomics Platform"/>
            <consortium name="The Broad Institute Genome Sequencing Center for Infectious Disease"/>
            <person name="Wu L."/>
            <person name="Ma J."/>
        </authorList>
    </citation>
    <scope>NUCLEOTIDE SEQUENCE [LARGE SCALE GENOMIC DNA]</scope>
    <source>
        <strain evidence="3">JCM 30071</strain>
    </source>
</reference>
<organism evidence="2 3">
    <name type="scientific">Virgibacillus kapii</name>
    <dbReference type="NCBI Taxonomy" id="1638645"/>
    <lineage>
        <taxon>Bacteria</taxon>
        <taxon>Bacillati</taxon>
        <taxon>Bacillota</taxon>
        <taxon>Bacilli</taxon>
        <taxon>Bacillales</taxon>
        <taxon>Bacillaceae</taxon>
        <taxon>Virgibacillus</taxon>
    </lineage>
</organism>
<accession>A0ABQ2DZR0</accession>
<proteinExistence type="predicted"/>
<keyword evidence="1" id="KW-0472">Membrane</keyword>